<accession>A0A1B6IIU0</accession>
<reference evidence="2" key="1">
    <citation type="submission" date="2015-11" db="EMBL/GenBank/DDBJ databases">
        <title>De novo transcriptome assembly of four potential Pierce s Disease insect vectors from Arizona vineyards.</title>
        <authorList>
            <person name="Tassone E.E."/>
        </authorList>
    </citation>
    <scope>NUCLEOTIDE SEQUENCE</scope>
</reference>
<protein>
    <submittedName>
        <fullName evidence="2">Uncharacterized protein</fullName>
    </submittedName>
</protein>
<gene>
    <name evidence="2" type="ORF">g.20725</name>
</gene>
<dbReference type="AlphaFoldDB" id="A0A1B6IIU0"/>
<dbReference type="EMBL" id="GECU01020868">
    <property type="protein sequence ID" value="JAS86838.1"/>
    <property type="molecule type" value="Transcribed_RNA"/>
</dbReference>
<evidence type="ECO:0000313" key="2">
    <source>
        <dbReference type="EMBL" id="JAS86838.1"/>
    </source>
</evidence>
<feature type="region of interest" description="Disordered" evidence="1">
    <location>
        <begin position="1"/>
        <end position="22"/>
    </location>
</feature>
<proteinExistence type="predicted"/>
<evidence type="ECO:0000256" key="1">
    <source>
        <dbReference type="SAM" id="MobiDB-lite"/>
    </source>
</evidence>
<feature type="compositionally biased region" description="Polar residues" evidence="1">
    <location>
        <begin position="1"/>
        <end position="19"/>
    </location>
</feature>
<feature type="compositionally biased region" description="Low complexity" evidence="1">
    <location>
        <begin position="636"/>
        <end position="649"/>
    </location>
</feature>
<name>A0A1B6IIU0_9HEMI</name>
<sequence>MSNTTKNENLTKCQLNEGNDSFDSEFDLLESTLSELKETEPQCDKSLSKESYNESKIKDITSKQADSMKCNSFALNNSEPSTSLTVDFPCSQKLELVESSNLFVSSTVQHLKSADFNLNEGLNNNNNNNNINCRLEEHLISGCEKINSGCKISVVDYVNCTRNQMEIVNHDVKSHKNSDIVISNCDSSMEEVVAAHMSKSKEADMDLDVLNIQCSPITSPDPGSPVVSNSVECEFNKLGKEPQENLSVQIKVGEKCPTDERNDKLNVICCVDTKCDVILTNSSSNKSSLNDCNSSESNCKPVMSLQICSNSDVTSDKKTNEVDKKSNLNLDNNCVNIFDEKVPEVEIKEENTMKDGTSIYCSTPNMSKEKTTIQEEDSLKHGTDFGYISPLDKAHIRKKMNLKRKNLGLECIEEVDECLSDMPEEKKLKIGICNADSNVQDDDNSSAKTCFETPAKSILKKWQPSCFSRSSGSFLILDECGENDEESNVKPDEVIEAVMPDDFEVAYKSLTEELMKSSSNNIETLEKYHSQVQHENQIDDERFDEVIQELTLNYELDERSSIACRSLECDTNETEHLNESLESHPKFEGKPNEHMKVTDFNKASNSSNEDSQPKYTKAIQTSVVNEGSSGKENAPAESSTSKAVEVSSSSKDKLNTSDPENVTILYGDGRDMTIDEEDFLLEEDTNSKKKPYEFFEFVSTDPQENEDNYNPEWQKLGQLTSDEERYKAVRDRWRSLVPPDPNRDLTCRQWRERNHKSPLNFQSLNNNHQMYIENERNQLCTAVFEMKIKKMLQELEDSRLNIFNRRTKDFQELASVQDREQLMVCNRGGNRAVNNLDLAVLRKHHIQECCELKNRYDEEFKRISTITEEKIRILKNASEEVLLFQKFYRGVGAGDDKVCLYMTDIQVQELMETEQMLEQYSKFYQ</sequence>
<organism evidence="2">
    <name type="scientific">Homalodisca liturata</name>
    <dbReference type="NCBI Taxonomy" id="320908"/>
    <lineage>
        <taxon>Eukaryota</taxon>
        <taxon>Metazoa</taxon>
        <taxon>Ecdysozoa</taxon>
        <taxon>Arthropoda</taxon>
        <taxon>Hexapoda</taxon>
        <taxon>Insecta</taxon>
        <taxon>Pterygota</taxon>
        <taxon>Neoptera</taxon>
        <taxon>Paraneoptera</taxon>
        <taxon>Hemiptera</taxon>
        <taxon>Auchenorrhyncha</taxon>
        <taxon>Membracoidea</taxon>
        <taxon>Cicadellidae</taxon>
        <taxon>Cicadellinae</taxon>
        <taxon>Proconiini</taxon>
        <taxon>Homalodisca</taxon>
    </lineage>
</organism>
<feature type="region of interest" description="Disordered" evidence="1">
    <location>
        <begin position="625"/>
        <end position="661"/>
    </location>
</feature>